<protein>
    <submittedName>
        <fullName evidence="2">Uncharacterized protein</fullName>
    </submittedName>
</protein>
<dbReference type="Proteomes" id="UP000652761">
    <property type="component" value="Unassembled WGS sequence"/>
</dbReference>
<sequence>MATSSRAGHTVVNEPGILAPGMPRSKPPPVDETHGLGAEKKGHSPDSETLRSCNSPGTCCCTNHGNVASPGKHFRSWNSPEHGEPHQVACTGWAAERTEGRMAYVITAVLRAVTAPPHPPTRPPI</sequence>
<comment type="caution">
    <text evidence="2">The sequence shown here is derived from an EMBL/GenBank/DDBJ whole genome shotgun (WGS) entry which is preliminary data.</text>
</comment>
<keyword evidence="3" id="KW-1185">Reference proteome</keyword>
<proteinExistence type="predicted"/>
<accession>A0A843V3R9</accession>
<dbReference type="EMBL" id="NMUH01001264">
    <property type="protein sequence ID" value="MQL90668.1"/>
    <property type="molecule type" value="Genomic_DNA"/>
</dbReference>
<dbReference type="AlphaFoldDB" id="A0A843V3R9"/>
<reference evidence="2" key="1">
    <citation type="submission" date="2017-07" db="EMBL/GenBank/DDBJ databases">
        <title>Taro Niue Genome Assembly and Annotation.</title>
        <authorList>
            <person name="Atibalentja N."/>
            <person name="Keating K."/>
            <person name="Fields C.J."/>
        </authorList>
    </citation>
    <scope>NUCLEOTIDE SEQUENCE</scope>
    <source>
        <strain evidence="2">Niue_2</strain>
        <tissue evidence="2">Leaf</tissue>
    </source>
</reference>
<feature type="region of interest" description="Disordered" evidence="1">
    <location>
        <begin position="1"/>
        <end position="49"/>
    </location>
</feature>
<name>A0A843V3R9_COLES</name>
<gene>
    <name evidence="2" type="ORF">Taro_023272</name>
</gene>
<evidence type="ECO:0000313" key="3">
    <source>
        <dbReference type="Proteomes" id="UP000652761"/>
    </source>
</evidence>
<evidence type="ECO:0000256" key="1">
    <source>
        <dbReference type="SAM" id="MobiDB-lite"/>
    </source>
</evidence>
<feature type="compositionally biased region" description="Basic and acidic residues" evidence="1">
    <location>
        <begin position="29"/>
        <end position="49"/>
    </location>
</feature>
<organism evidence="2 3">
    <name type="scientific">Colocasia esculenta</name>
    <name type="common">Wild taro</name>
    <name type="synonym">Arum esculentum</name>
    <dbReference type="NCBI Taxonomy" id="4460"/>
    <lineage>
        <taxon>Eukaryota</taxon>
        <taxon>Viridiplantae</taxon>
        <taxon>Streptophyta</taxon>
        <taxon>Embryophyta</taxon>
        <taxon>Tracheophyta</taxon>
        <taxon>Spermatophyta</taxon>
        <taxon>Magnoliopsida</taxon>
        <taxon>Liliopsida</taxon>
        <taxon>Araceae</taxon>
        <taxon>Aroideae</taxon>
        <taxon>Colocasieae</taxon>
        <taxon>Colocasia</taxon>
    </lineage>
</organism>
<evidence type="ECO:0000313" key="2">
    <source>
        <dbReference type="EMBL" id="MQL90668.1"/>
    </source>
</evidence>